<keyword evidence="4" id="KW-1185">Reference proteome</keyword>
<feature type="signal peptide" evidence="2">
    <location>
        <begin position="1"/>
        <end position="32"/>
    </location>
</feature>
<dbReference type="HOGENOM" id="CLU_815563_0_0_0"/>
<evidence type="ECO:0000313" key="4">
    <source>
        <dbReference type="Proteomes" id="UP000001660"/>
    </source>
</evidence>
<keyword evidence="2" id="KW-0732">Signal</keyword>
<reference evidence="3 4" key="1">
    <citation type="journal article" date="2010" name="Proc. Natl. Acad. Sci. U.S.A.">
        <title>A Nitrospira metagenome illuminates the physiology and evolution of globally important nitrite-oxidizing bacteria.</title>
        <authorList>
            <person name="Lucker S."/>
            <person name="Wagner M."/>
            <person name="Maixner F."/>
            <person name="Pelletier E."/>
            <person name="Koch H."/>
            <person name="Vacherie B."/>
            <person name="Rattei T."/>
            <person name="Sinninghe Damste J."/>
            <person name="Spieck E."/>
            <person name="Le Paslier D."/>
            <person name="Daims H."/>
        </authorList>
    </citation>
    <scope>NUCLEOTIDE SEQUENCE [LARGE SCALE GENOMIC DNA]</scope>
</reference>
<evidence type="ECO:0008006" key="5">
    <source>
        <dbReference type="Google" id="ProtNLM"/>
    </source>
</evidence>
<organism evidence="3 4">
    <name type="scientific">Nitrospira defluvii</name>
    <dbReference type="NCBI Taxonomy" id="330214"/>
    <lineage>
        <taxon>Bacteria</taxon>
        <taxon>Pseudomonadati</taxon>
        <taxon>Nitrospirota</taxon>
        <taxon>Nitrospiria</taxon>
        <taxon>Nitrospirales</taxon>
        <taxon>Nitrospiraceae</taxon>
        <taxon>Nitrospira</taxon>
    </lineage>
</organism>
<dbReference type="AlphaFoldDB" id="D8P8L7"/>
<dbReference type="KEGG" id="nde:NIDE4181"/>
<dbReference type="EMBL" id="FP929003">
    <property type="protein sequence ID" value="CBK43849.1"/>
    <property type="molecule type" value="Genomic_DNA"/>
</dbReference>
<evidence type="ECO:0000313" key="3">
    <source>
        <dbReference type="EMBL" id="CBK43849.1"/>
    </source>
</evidence>
<dbReference type="eggNOG" id="COG0810">
    <property type="taxonomic scope" value="Bacteria"/>
</dbReference>
<evidence type="ECO:0000256" key="2">
    <source>
        <dbReference type="SAM" id="SignalP"/>
    </source>
</evidence>
<accession>D8P8L7</accession>
<sequence>MRYTFGRVPGPALGGFWLALGLLILAAPVAAAASPASTPTPAKRWAQFELVSTEPDGSVQVGKDVVLGITLGGVPAGTESVMAIIESPGFQSQTVSLSEDAAPAVFQGTAILEPNSILKSRTTVHPKAVRIRVSFARAKITGLEEFLKRDVYVTLGDRPVEEAETEVVPGPPAESPEADAEAVQKATEQVMAVNATIAEEDLLPLPPPGESKAYWKQVSDLISRNWSRQIRSIRRAPSSETVRVHFKMYASGVAQLIQLEKGSGARDVNDAGLQTIIHAHPFPPIPPDISSDVVDVHVRMRTGAKVATRDVQMTVEKKPSKPVVPPSPKEGTAGSGPAKE</sequence>
<gene>
    <name evidence="3" type="ORF">NIDE4181</name>
</gene>
<dbReference type="SUPFAM" id="SSF74653">
    <property type="entry name" value="TolA/TonB C-terminal domain"/>
    <property type="match status" value="1"/>
</dbReference>
<dbReference type="Gene3D" id="3.30.1150.10">
    <property type="match status" value="1"/>
</dbReference>
<proteinExistence type="predicted"/>
<evidence type="ECO:0000256" key="1">
    <source>
        <dbReference type="SAM" id="MobiDB-lite"/>
    </source>
</evidence>
<dbReference type="Pfam" id="PF13103">
    <property type="entry name" value="TonB_2"/>
    <property type="match status" value="1"/>
</dbReference>
<protein>
    <recommendedName>
        <fullName evidence="5">TonB C-terminal domain-containing protein</fullName>
    </recommendedName>
</protein>
<name>D8P8L7_9BACT</name>
<feature type="region of interest" description="Disordered" evidence="1">
    <location>
        <begin position="312"/>
        <end position="340"/>
    </location>
</feature>
<dbReference type="Proteomes" id="UP000001660">
    <property type="component" value="Chromosome"/>
</dbReference>
<feature type="chain" id="PRO_5003119843" description="TonB C-terminal domain-containing protein" evidence="2">
    <location>
        <begin position="33"/>
        <end position="340"/>
    </location>
</feature>
<dbReference type="STRING" id="330214.NIDE4181"/>